<dbReference type="InterPro" id="IPR044925">
    <property type="entry name" value="His-Me_finger_sf"/>
</dbReference>
<feature type="domain" description="NUMOD4" evidence="1">
    <location>
        <begin position="3"/>
        <end position="54"/>
    </location>
</feature>
<dbReference type="InterPro" id="IPR010902">
    <property type="entry name" value="NUMOD4"/>
</dbReference>
<dbReference type="Pfam" id="PF07463">
    <property type="entry name" value="NUMOD4"/>
    <property type="match status" value="1"/>
</dbReference>
<reference evidence="3" key="2">
    <citation type="submission" date="2021-09" db="EMBL/GenBank/DDBJ databases">
        <authorList>
            <person name="Gilroy R."/>
        </authorList>
    </citation>
    <scope>NUCLEOTIDE SEQUENCE</scope>
    <source>
        <strain evidence="3">CHK149-3286</strain>
    </source>
</reference>
<comment type="caution">
    <text evidence="3">The sequence shown here is derived from an EMBL/GenBank/DDBJ whole genome shotgun (WGS) entry which is preliminary data.</text>
</comment>
<sequence length="181" mass="21342">MEEIWKDVVGYENIYEVSNFGNVRTHKNKTTWTERHGLRHWKQRGLKNKTPNGRDIRVSLWKDGKVKDWLVHRLVAYAFIPNTDKNKNSINHIDGNPRNNHVENLEWCNHKENNNHAFESGLMTTNNKTTLLRLSDNKTFNFRSMAKASLFLGHHSGYISNTLKRNKDEFTDEEGNFYKII</sequence>
<dbReference type="GO" id="GO:0004519">
    <property type="term" value="F:endonuclease activity"/>
    <property type="evidence" value="ECO:0007669"/>
    <property type="project" value="UniProtKB-KW"/>
</dbReference>
<dbReference type="RefSeq" id="WP_278675889.1">
    <property type="nucleotide sequence ID" value="NZ_DYVT01000110.1"/>
</dbReference>
<dbReference type="Gene3D" id="3.90.75.20">
    <property type="match status" value="1"/>
</dbReference>
<gene>
    <name evidence="3" type="ORF">K8V85_09580</name>
</gene>
<evidence type="ECO:0000313" key="3">
    <source>
        <dbReference type="EMBL" id="HJF68547.1"/>
    </source>
</evidence>
<keyword evidence="3" id="KW-0255">Endonuclease</keyword>
<feature type="domain" description="HNH nuclease" evidence="2">
    <location>
        <begin position="70"/>
        <end position="114"/>
    </location>
</feature>
<accession>A0A921GZ91</accession>
<keyword evidence="3" id="KW-0378">Hydrolase</keyword>
<dbReference type="Proteomes" id="UP000706163">
    <property type="component" value="Unassembled WGS sequence"/>
</dbReference>
<evidence type="ECO:0000313" key="4">
    <source>
        <dbReference type="Proteomes" id="UP000706163"/>
    </source>
</evidence>
<protein>
    <submittedName>
        <fullName evidence="3">NUMOD4 motif-containing HNH endonuclease</fullName>
    </submittedName>
</protein>
<dbReference type="SUPFAM" id="SSF54060">
    <property type="entry name" value="His-Me finger endonucleases"/>
    <property type="match status" value="1"/>
</dbReference>
<reference evidence="3" key="1">
    <citation type="journal article" date="2021" name="PeerJ">
        <title>Extensive microbial diversity within the chicken gut microbiome revealed by metagenomics and culture.</title>
        <authorList>
            <person name="Gilroy R."/>
            <person name="Ravi A."/>
            <person name="Getino M."/>
            <person name="Pursley I."/>
            <person name="Horton D.L."/>
            <person name="Alikhan N.F."/>
            <person name="Baker D."/>
            <person name="Gharbi K."/>
            <person name="Hall N."/>
            <person name="Watson M."/>
            <person name="Adriaenssens E.M."/>
            <person name="Foster-Nyarko E."/>
            <person name="Jarju S."/>
            <person name="Secka A."/>
            <person name="Antonio M."/>
            <person name="Oren A."/>
            <person name="Chaudhuri R.R."/>
            <person name="La Ragione R."/>
            <person name="Hildebrand F."/>
            <person name="Pallen M.J."/>
        </authorList>
    </citation>
    <scope>NUCLEOTIDE SEQUENCE</scope>
    <source>
        <strain evidence="3">CHK149-3286</strain>
    </source>
</reference>
<dbReference type="Pfam" id="PF13392">
    <property type="entry name" value="HNH_3"/>
    <property type="match status" value="1"/>
</dbReference>
<organism evidence="3 4">
    <name type="scientific">Staphylococcus kloosii</name>
    <dbReference type="NCBI Taxonomy" id="29384"/>
    <lineage>
        <taxon>Bacteria</taxon>
        <taxon>Bacillati</taxon>
        <taxon>Bacillota</taxon>
        <taxon>Bacilli</taxon>
        <taxon>Bacillales</taxon>
        <taxon>Staphylococcaceae</taxon>
        <taxon>Staphylococcus</taxon>
    </lineage>
</organism>
<name>A0A921GZ91_9STAP</name>
<proteinExistence type="predicted"/>
<keyword evidence="3" id="KW-0540">Nuclease</keyword>
<dbReference type="AlphaFoldDB" id="A0A921GZ91"/>
<dbReference type="GO" id="GO:0016788">
    <property type="term" value="F:hydrolase activity, acting on ester bonds"/>
    <property type="evidence" value="ECO:0007669"/>
    <property type="project" value="InterPro"/>
</dbReference>
<evidence type="ECO:0000259" key="1">
    <source>
        <dbReference type="Pfam" id="PF07463"/>
    </source>
</evidence>
<evidence type="ECO:0000259" key="2">
    <source>
        <dbReference type="Pfam" id="PF13392"/>
    </source>
</evidence>
<dbReference type="EMBL" id="DYVT01000110">
    <property type="protein sequence ID" value="HJF68547.1"/>
    <property type="molecule type" value="Genomic_DNA"/>
</dbReference>
<dbReference type="InterPro" id="IPR003615">
    <property type="entry name" value="HNH_nuc"/>
</dbReference>